<sequence>MATLPDVQGQTQQPVPQAGGGVASYEPPNWRQVGMAGETISRSGRDLEEASNLVAATNANQDQKVAQAAGNALAQQRVSLEFDQNTGFRNAKEGQAVGQQFVDGYGTKFTDAASSIRDSLANDNQRQIFDQHAQVQGLQYKAALLAHQAQETDKFNDSTDNSSLDLALKAMATAPSNEMSFQTSLSQINGTLDSMGKRKGLPDAKINDLKAKYLDAAYSTRITSIMNGIPGVVQADPYKAEKLFEQVQGQLGVASQVHLASQVQKSIQSVQQRDGAHGLIFGQVPIPPASIEPAATGAPLDGLVKSMESGGNMNAVSSKGATSDMQVMGPTSADPGFGVRPAQPGPDGKIPLSEISRVGHDYLGAMTARYNNPALVLAAYNAGPGQTDKWIAQFGDPRTGAISTADWIAKIPFAETKGYVTKGMGMLGPMPQQRAASTANQLKVNLYSLVQASRELAEQQYPGDTGYADGMASRTENLGRMVIANQQGIEAGARDGLFSGLVGSKPDGSDKPTTIDQLLANPDMKRSWDKATPETQLAIQAHFKNGAGDPARTADTQAILYQYMGKAANDREGFASEDLSPLIATLPHADFDKLSNMQFSARNKVEIAQDKAVNLQHALSLSENYALKPMGIMIPTKDTPPAKRTAYDQFTGRLTEALDNFKTVNGKPPNDQDIVKIAKTLTANVQVPGKWYGTNSKPGFSLTPEEEARATVPMTDDQKADAVSTLTARYGFAPTDSMVQQAQILRTLHPGDTDRLKAFDKTMRDYAANQNKAKK</sequence>
<feature type="region of interest" description="Disordered" evidence="1">
    <location>
        <begin position="1"/>
        <end position="31"/>
    </location>
</feature>
<dbReference type="PANTHER" id="PTHR37423:SF2">
    <property type="entry name" value="MEMBRANE-BOUND LYTIC MUREIN TRANSGLYCOSYLASE C"/>
    <property type="match status" value="1"/>
</dbReference>
<dbReference type="InterPro" id="IPR008258">
    <property type="entry name" value="Transglycosylase_SLT_dom_1"/>
</dbReference>
<name>A0A6J7WRL5_9CAUD</name>
<evidence type="ECO:0000259" key="2">
    <source>
        <dbReference type="Pfam" id="PF01464"/>
    </source>
</evidence>
<dbReference type="PANTHER" id="PTHR37423">
    <property type="entry name" value="SOLUBLE LYTIC MUREIN TRANSGLYCOSYLASE-RELATED"/>
    <property type="match status" value="1"/>
</dbReference>
<proteinExistence type="predicted"/>
<dbReference type="SUPFAM" id="SSF53955">
    <property type="entry name" value="Lysozyme-like"/>
    <property type="match status" value="1"/>
</dbReference>
<reference evidence="3" key="1">
    <citation type="submission" date="2020-05" db="EMBL/GenBank/DDBJ databases">
        <authorList>
            <person name="Chiriac C."/>
            <person name="Salcher M."/>
            <person name="Ghai R."/>
            <person name="Kavagutti S V."/>
        </authorList>
    </citation>
    <scope>NUCLEOTIDE SEQUENCE</scope>
</reference>
<dbReference type="EMBL" id="LR798286">
    <property type="protein sequence ID" value="CAB5220649.1"/>
    <property type="molecule type" value="Genomic_DNA"/>
</dbReference>
<feature type="domain" description="Transglycosylase SLT" evidence="2">
    <location>
        <begin position="307"/>
        <end position="396"/>
    </location>
</feature>
<dbReference type="Gene3D" id="1.10.530.10">
    <property type="match status" value="1"/>
</dbReference>
<evidence type="ECO:0000256" key="1">
    <source>
        <dbReference type="SAM" id="MobiDB-lite"/>
    </source>
</evidence>
<gene>
    <name evidence="3" type="ORF">UFOVP241_12</name>
</gene>
<accession>A0A6J7WRL5</accession>
<dbReference type="InterPro" id="IPR023346">
    <property type="entry name" value="Lysozyme-like_dom_sf"/>
</dbReference>
<dbReference type="Pfam" id="PF01464">
    <property type="entry name" value="SLT"/>
    <property type="match status" value="1"/>
</dbReference>
<protein>
    <submittedName>
        <fullName evidence="3">LT_GEWL domain containing protein</fullName>
    </submittedName>
</protein>
<evidence type="ECO:0000313" key="3">
    <source>
        <dbReference type="EMBL" id="CAB5220649.1"/>
    </source>
</evidence>
<organism evidence="3">
    <name type="scientific">uncultured Caudovirales phage</name>
    <dbReference type="NCBI Taxonomy" id="2100421"/>
    <lineage>
        <taxon>Viruses</taxon>
        <taxon>Duplodnaviria</taxon>
        <taxon>Heunggongvirae</taxon>
        <taxon>Uroviricota</taxon>
        <taxon>Caudoviricetes</taxon>
        <taxon>Peduoviridae</taxon>
        <taxon>Maltschvirus</taxon>
        <taxon>Maltschvirus maltsch</taxon>
    </lineage>
</organism>